<dbReference type="InterPro" id="IPR027021">
    <property type="entry name" value="C-di-GMP_BP_PA4608"/>
</dbReference>
<keyword evidence="3" id="KW-1185">Reference proteome</keyword>
<dbReference type="OrthoDB" id="370480at2"/>
<dbReference type="SUPFAM" id="SSF141371">
    <property type="entry name" value="PilZ domain-like"/>
    <property type="match status" value="1"/>
</dbReference>
<sequence length="121" mass="13526">MNEKRHYARVNFVEQAHLQYADQSREVTLHDISLKGALIELAQPVANDLTGSACHLSLRLADSSIVLDFDAQVAHAEGTAMGMTFTGMDSDSITHLRRLLELNTGNPEEIDRELSYMVQNR</sequence>
<dbReference type="Proteomes" id="UP000005695">
    <property type="component" value="Unassembled WGS sequence"/>
</dbReference>
<evidence type="ECO:0000313" key="2">
    <source>
        <dbReference type="EMBL" id="EAT16382.1"/>
    </source>
</evidence>
<dbReference type="RefSeq" id="WP_005998999.1">
    <property type="nucleotide sequence ID" value="NZ_AAEW02000005.1"/>
</dbReference>
<name>Q1K1K6_DESA6</name>
<organism evidence="2 3">
    <name type="scientific">Desulfuromonas acetoxidans (strain DSM 684 / 11070)</name>
    <dbReference type="NCBI Taxonomy" id="281689"/>
    <lineage>
        <taxon>Bacteria</taxon>
        <taxon>Pseudomonadati</taxon>
        <taxon>Thermodesulfobacteriota</taxon>
        <taxon>Desulfuromonadia</taxon>
        <taxon>Desulfuromonadales</taxon>
        <taxon>Desulfuromonadaceae</taxon>
        <taxon>Desulfuromonas</taxon>
    </lineage>
</organism>
<dbReference type="PIRSF" id="PIRSF028141">
    <property type="entry name" value="C-di-GMP_BP_PA4608"/>
    <property type="match status" value="1"/>
</dbReference>
<dbReference type="Gene3D" id="2.40.10.220">
    <property type="entry name" value="predicted glycosyltransferase like domains"/>
    <property type="match status" value="1"/>
</dbReference>
<dbReference type="Pfam" id="PF07238">
    <property type="entry name" value="PilZ"/>
    <property type="match status" value="1"/>
</dbReference>
<reference evidence="2" key="1">
    <citation type="submission" date="2006-05" db="EMBL/GenBank/DDBJ databases">
        <title>Annotation of the draft genome assembly of Desulfuromonas acetoxidans DSM 684.</title>
        <authorList>
            <consortium name="US DOE Joint Genome Institute (JGI-ORNL)"/>
            <person name="Larimer F."/>
            <person name="Land M."/>
            <person name="Hauser L."/>
        </authorList>
    </citation>
    <scope>NUCLEOTIDE SEQUENCE [LARGE SCALE GENOMIC DNA]</scope>
    <source>
        <strain evidence="2">DSM 684</strain>
    </source>
</reference>
<comment type="caution">
    <text evidence="2">The sequence shown here is derived from an EMBL/GenBank/DDBJ whole genome shotgun (WGS) entry which is preliminary data.</text>
</comment>
<dbReference type="GO" id="GO:0035438">
    <property type="term" value="F:cyclic-di-GMP binding"/>
    <property type="evidence" value="ECO:0007669"/>
    <property type="project" value="InterPro"/>
</dbReference>
<dbReference type="EMBL" id="AAEW02000005">
    <property type="protein sequence ID" value="EAT16382.1"/>
    <property type="molecule type" value="Genomic_DNA"/>
</dbReference>
<dbReference type="AlphaFoldDB" id="Q1K1K6"/>
<proteinExistence type="predicted"/>
<dbReference type="InterPro" id="IPR009875">
    <property type="entry name" value="PilZ_domain"/>
</dbReference>
<feature type="domain" description="PilZ" evidence="1">
    <location>
        <begin position="3"/>
        <end position="101"/>
    </location>
</feature>
<gene>
    <name evidence="2" type="ORF">Dace_1846</name>
</gene>
<accession>Q1K1K6</accession>
<evidence type="ECO:0000313" key="3">
    <source>
        <dbReference type="Proteomes" id="UP000005695"/>
    </source>
</evidence>
<evidence type="ECO:0000259" key="1">
    <source>
        <dbReference type="Pfam" id="PF07238"/>
    </source>
</evidence>
<reference evidence="2" key="2">
    <citation type="submission" date="2006-05" db="EMBL/GenBank/DDBJ databases">
        <title>Sequencing of the draft genome and assembly of Desulfuromonas acetoxidans DSM 684.</title>
        <authorList>
            <consortium name="US DOE Joint Genome Institute (JGI-PGF)"/>
            <person name="Copeland A."/>
            <person name="Lucas S."/>
            <person name="Lapidus A."/>
            <person name="Barry K."/>
            <person name="Detter J.C."/>
            <person name="Glavina del Rio T."/>
            <person name="Hammon N."/>
            <person name="Israni S."/>
            <person name="Dalin E."/>
            <person name="Tice H."/>
            <person name="Bruce D."/>
            <person name="Pitluck S."/>
            <person name="Richardson P."/>
        </authorList>
    </citation>
    <scope>NUCLEOTIDE SEQUENCE [LARGE SCALE GENOMIC DNA]</scope>
    <source>
        <strain evidence="2">DSM 684</strain>
    </source>
</reference>
<protein>
    <submittedName>
        <fullName evidence="2">Type IV pilus assembly PilZ</fullName>
    </submittedName>
</protein>